<proteinExistence type="predicted"/>
<feature type="transmembrane region" description="Helical" evidence="2">
    <location>
        <begin position="309"/>
        <end position="328"/>
    </location>
</feature>
<evidence type="ECO:0000313" key="3">
    <source>
        <dbReference type="EMBL" id="SHL15359.1"/>
    </source>
</evidence>
<evidence type="ECO:0000256" key="1">
    <source>
        <dbReference type="SAM" id="MobiDB-lite"/>
    </source>
</evidence>
<feature type="transmembrane region" description="Helical" evidence="2">
    <location>
        <begin position="281"/>
        <end position="302"/>
    </location>
</feature>
<keyword evidence="2" id="KW-0812">Transmembrane</keyword>
<evidence type="ECO:0000313" key="4">
    <source>
        <dbReference type="Proteomes" id="UP000184363"/>
    </source>
</evidence>
<feature type="region of interest" description="Disordered" evidence="1">
    <location>
        <begin position="17"/>
        <end position="273"/>
    </location>
</feature>
<reference evidence="3 4" key="1">
    <citation type="submission" date="2016-11" db="EMBL/GenBank/DDBJ databases">
        <authorList>
            <person name="Jaros S."/>
            <person name="Januszkiewicz K."/>
            <person name="Wedrychowicz H."/>
        </authorList>
    </citation>
    <scope>NUCLEOTIDE SEQUENCE [LARGE SCALE GENOMIC DNA]</scope>
    <source>
        <strain evidence="3 4">DSM 43832</strain>
    </source>
</reference>
<dbReference type="RefSeq" id="WP_073459261.1">
    <property type="nucleotide sequence ID" value="NZ_CALGVN010000013.1"/>
</dbReference>
<keyword evidence="4" id="KW-1185">Reference proteome</keyword>
<keyword evidence="2" id="KW-0472">Membrane</keyword>
<sequence>MTSETDHPRQRTVAELLAEHGDVAATGRRRRRRAADGPDDVESSVGFTTGGPSFDYAPPSVPDRRILRQPVPPDEPLRRGPVTPPPAYDRPRDIPTERMPRVPDLGPRRFPEPSAPATPPGPSATVPPMPAAAPASPPGQQTRTMRAPVEPPAPARPAGPPPADPWARARPERRPDDDGGPPTQAGVPPLDDDYDEPYGRRGAAAAPGGPRGRRAGYDDDLDGYEDEFDSGYDSDLDSDDFDDSELEAARVADDDEAEETSGSRTRRRRAADEEAPATQSWGAVVAQWIIGAIGGALLWVAFRFLWRDLMVVAIFAAILVTAGLVYVVRNLLRTTDTRTTAFAVGVGLLLTVSPVLLILLGK</sequence>
<dbReference type="OrthoDB" id="3579920at2"/>
<accession>A0A1M6YBP2</accession>
<dbReference type="STRING" id="1848.SAMN05443637_11994"/>
<evidence type="ECO:0000256" key="2">
    <source>
        <dbReference type="SAM" id="Phobius"/>
    </source>
</evidence>
<dbReference type="AlphaFoldDB" id="A0A1M6YBP2"/>
<gene>
    <name evidence="3" type="ORF">SAMN05443637_11994</name>
</gene>
<feature type="compositionally biased region" description="Pro residues" evidence="1">
    <location>
        <begin position="113"/>
        <end position="137"/>
    </location>
</feature>
<feature type="compositionally biased region" description="Acidic residues" evidence="1">
    <location>
        <begin position="218"/>
        <end position="246"/>
    </location>
</feature>
<dbReference type="EMBL" id="FRAP01000019">
    <property type="protein sequence ID" value="SHL15359.1"/>
    <property type="molecule type" value="Genomic_DNA"/>
</dbReference>
<feature type="compositionally biased region" description="Basic and acidic residues" evidence="1">
    <location>
        <begin position="167"/>
        <end position="177"/>
    </location>
</feature>
<keyword evidence="2" id="KW-1133">Transmembrane helix</keyword>
<feature type="compositionally biased region" description="Pro residues" evidence="1">
    <location>
        <begin position="149"/>
        <end position="164"/>
    </location>
</feature>
<organism evidence="3 4">
    <name type="scientific">Pseudonocardia thermophila</name>
    <dbReference type="NCBI Taxonomy" id="1848"/>
    <lineage>
        <taxon>Bacteria</taxon>
        <taxon>Bacillati</taxon>
        <taxon>Actinomycetota</taxon>
        <taxon>Actinomycetes</taxon>
        <taxon>Pseudonocardiales</taxon>
        <taxon>Pseudonocardiaceae</taxon>
        <taxon>Pseudonocardia</taxon>
    </lineage>
</organism>
<feature type="transmembrane region" description="Helical" evidence="2">
    <location>
        <begin position="340"/>
        <end position="360"/>
    </location>
</feature>
<dbReference type="Proteomes" id="UP000184363">
    <property type="component" value="Unassembled WGS sequence"/>
</dbReference>
<protein>
    <submittedName>
        <fullName evidence="3">Uncharacterized protein</fullName>
    </submittedName>
</protein>
<feature type="compositionally biased region" description="Basic and acidic residues" evidence="1">
    <location>
        <begin position="89"/>
        <end position="111"/>
    </location>
</feature>
<name>A0A1M6YBP2_PSETH</name>